<dbReference type="PANTHER" id="PTHR42928">
    <property type="entry name" value="TRICARBOXYLATE-BINDING PROTEIN"/>
    <property type="match status" value="1"/>
</dbReference>
<evidence type="ECO:0000313" key="4">
    <source>
        <dbReference type="Proteomes" id="UP001549320"/>
    </source>
</evidence>
<keyword evidence="3" id="KW-0675">Receptor</keyword>
<dbReference type="Pfam" id="PF03401">
    <property type="entry name" value="TctC"/>
    <property type="match status" value="1"/>
</dbReference>
<evidence type="ECO:0000256" key="1">
    <source>
        <dbReference type="ARBA" id="ARBA00006987"/>
    </source>
</evidence>
<keyword evidence="2" id="KW-0732">Signal</keyword>
<dbReference type="Gene3D" id="3.40.190.10">
    <property type="entry name" value="Periplasmic binding protein-like II"/>
    <property type="match status" value="1"/>
</dbReference>
<dbReference type="EMBL" id="JBEPSH010000007">
    <property type="protein sequence ID" value="MET4578702.1"/>
    <property type="molecule type" value="Genomic_DNA"/>
</dbReference>
<gene>
    <name evidence="3" type="ORF">ABIE13_003818</name>
</gene>
<dbReference type="InterPro" id="IPR005064">
    <property type="entry name" value="BUG"/>
</dbReference>
<dbReference type="InterPro" id="IPR042100">
    <property type="entry name" value="Bug_dom1"/>
</dbReference>
<name>A0ABV2QCD5_9BURK</name>
<evidence type="ECO:0000256" key="2">
    <source>
        <dbReference type="SAM" id="SignalP"/>
    </source>
</evidence>
<keyword evidence="4" id="KW-1185">Reference proteome</keyword>
<dbReference type="Gene3D" id="3.40.190.150">
    <property type="entry name" value="Bordetella uptake gene, domain 1"/>
    <property type="match status" value="1"/>
</dbReference>
<dbReference type="PIRSF" id="PIRSF017082">
    <property type="entry name" value="YflP"/>
    <property type="match status" value="1"/>
</dbReference>
<reference evidence="3 4" key="1">
    <citation type="submission" date="2024-06" db="EMBL/GenBank/DDBJ databases">
        <title>Sorghum-associated microbial communities from plants grown in Nebraska, USA.</title>
        <authorList>
            <person name="Schachtman D."/>
        </authorList>
    </citation>
    <scope>NUCLEOTIDE SEQUENCE [LARGE SCALE GENOMIC DNA]</scope>
    <source>
        <strain evidence="3 4">2709</strain>
    </source>
</reference>
<sequence>MRQTIVAFHFLLAALAGLPAHAQAQTQTQEWPTKPIKLVVPGPPGNSSDIYARYVAGRMTALLGQPTTVENRAGGNGFIGATAVTQAPADGYTVFIAGSSPMAQNVALFKSMPYDPVKDFRWISGIFEGKAVLVVPAKSPYNTVQELVAAGKASPGRLNYGSYAAAYRLSTEWFNQANGIQSTYVAYKGAPQVTTDLIGGQIDFAMVDVVAVAPLVQGGQLRALVVTGDERHPQLPRVPTLQEAGLPAYGKSAWVSMAVRADTAAPIAAKLTATMMKILAEPEMKRFADQQGAPILAYDDKQMTQFQVSEIDKYKKIAASARIPLE</sequence>
<organism evidence="3 4">
    <name type="scientific">Ottowia thiooxydans</name>
    <dbReference type="NCBI Taxonomy" id="219182"/>
    <lineage>
        <taxon>Bacteria</taxon>
        <taxon>Pseudomonadati</taxon>
        <taxon>Pseudomonadota</taxon>
        <taxon>Betaproteobacteria</taxon>
        <taxon>Burkholderiales</taxon>
        <taxon>Comamonadaceae</taxon>
        <taxon>Ottowia</taxon>
    </lineage>
</organism>
<proteinExistence type="inferred from homology"/>
<comment type="similarity">
    <text evidence="1">Belongs to the UPF0065 (bug) family.</text>
</comment>
<dbReference type="RefSeq" id="WP_354446153.1">
    <property type="nucleotide sequence ID" value="NZ_JBEPSH010000007.1"/>
</dbReference>
<feature type="signal peptide" evidence="2">
    <location>
        <begin position="1"/>
        <end position="22"/>
    </location>
</feature>
<feature type="chain" id="PRO_5045846948" evidence="2">
    <location>
        <begin position="23"/>
        <end position="326"/>
    </location>
</feature>
<protein>
    <submittedName>
        <fullName evidence="3">Tripartite-type tricarboxylate transporter receptor subunit TctC</fullName>
    </submittedName>
</protein>
<dbReference type="CDD" id="cd07012">
    <property type="entry name" value="PBP2_Bug_TTT"/>
    <property type="match status" value="1"/>
</dbReference>
<evidence type="ECO:0000313" key="3">
    <source>
        <dbReference type="EMBL" id="MET4578702.1"/>
    </source>
</evidence>
<accession>A0ABV2QCD5</accession>
<dbReference type="SUPFAM" id="SSF53850">
    <property type="entry name" value="Periplasmic binding protein-like II"/>
    <property type="match status" value="1"/>
</dbReference>
<comment type="caution">
    <text evidence="3">The sequence shown here is derived from an EMBL/GenBank/DDBJ whole genome shotgun (WGS) entry which is preliminary data.</text>
</comment>
<dbReference type="PANTHER" id="PTHR42928:SF5">
    <property type="entry name" value="BLR1237 PROTEIN"/>
    <property type="match status" value="1"/>
</dbReference>
<dbReference type="Proteomes" id="UP001549320">
    <property type="component" value="Unassembled WGS sequence"/>
</dbReference>